<feature type="transmembrane region" description="Helical" evidence="7">
    <location>
        <begin position="783"/>
        <end position="806"/>
    </location>
</feature>
<keyword evidence="9" id="KW-1185">Reference proteome</keyword>
<evidence type="ECO:0000313" key="8">
    <source>
        <dbReference type="EnsemblPlants" id="OGLUM03G09820.6"/>
    </source>
</evidence>
<feature type="transmembrane region" description="Helical" evidence="7">
    <location>
        <begin position="429"/>
        <end position="449"/>
    </location>
</feature>
<evidence type="ECO:0000256" key="3">
    <source>
        <dbReference type="ARBA" id="ARBA00022692"/>
    </source>
</evidence>
<dbReference type="PANTHER" id="PTHR11654">
    <property type="entry name" value="OLIGOPEPTIDE TRANSPORTER-RELATED"/>
    <property type="match status" value="1"/>
</dbReference>
<evidence type="ECO:0000256" key="1">
    <source>
        <dbReference type="ARBA" id="ARBA00004141"/>
    </source>
</evidence>
<dbReference type="InterPro" id="IPR036259">
    <property type="entry name" value="MFS_trans_sf"/>
</dbReference>
<feature type="transmembrane region" description="Helical" evidence="7">
    <location>
        <begin position="89"/>
        <end position="107"/>
    </location>
</feature>
<dbReference type="GO" id="GO:0006857">
    <property type="term" value="P:oligopeptide transport"/>
    <property type="evidence" value="ECO:0007669"/>
    <property type="project" value="InterPro"/>
</dbReference>
<feature type="transmembrane region" description="Helical" evidence="7">
    <location>
        <begin position="1092"/>
        <end position="1118"/>
    </location>
</feature>
<feature type="transmembrane region" description="Helical" evidence="7">
    <location>
        <begin position="557"/>
        <end position="577"/>
    </location>
</feature>
<dbReference type="PROSITE" id="PS01022">
    <property type="entry name" value="PTR2_1"/>
    <property type="match status" value="1"/>
</dbReference>
<evidence type="ECO:0000256" key="4">
    <source>
        <dbReference type="ARBA" id="ARBA00022989"/>
    </source>
</evidence>
<accession>A0A0D9Z4G0</accession>
<feature type="transmembrane region" description="Helical" evidence="7">
    <location>
        <begin position="1138"/>
        <end position="1157"/>
    </location>
</feature>
<reference evidence="8" key="1">
    <citation type="submission" date="2015-04" db="UniProtKB">
        <authorList>
            <consortium name="EnsemblPlants"/>
        </authorList>
    </citation>
    <scope>IDENTIFICATION</scope>
</reference>
<keyword evidence="4 7" id="KW-1133">Transmembrane helix</keyword>
<feature type="transmembrane region" description="Helical" evidence="7">
    <location>
        <begin position="1407"/>
        <end position="1428"/>
    </location>
</feature>
<feature type="transmembrane region" description="Helical" evidence="7">
    <location>
        <begin position="700"/>
        <end position="721"/>
    </location>
</feature>
<evidence type="ECO:0000256" key="7">
    <source>
        <dbReference type="SAM" id="Phobius"/>
    </source>
</evidence>
<feature type="transmembrane region" description="Helical" evidence="7">
    <location>
        <begin position="1525"/>
        <end position="1544"/>
    </location>
</feature>
<dbReference type="GO" id="GO:0022857">
    <property type="term" value="F:transmembrane transporter activity"/>
    <property type="evidence" value="ECO:0007669"/>
    <property type="project" value="InterPro"/>
</dbReference>
<feature type="transmembrane region" description="Helical" evidence="7">
    <location>
        <begin position="1333"/>
        <end position="1353"/>
    </location>
</feature>
<evidence type="ECO:0000256" key="5">
    <source>
        <dbReference type="ARBA" id="ARBA00023136"/>
    </source>
</evidence>
<dbReference type="InterPro" id="IPR018456">
    <property type="entry name" value="PTR2_symporter_CS"/>
</dbReference>
<sequence>MDSSYQHDKPLLDEENSSQVNTLEYTGDGSVCIRGHPALRKHTGNWKGSSLAIVFSFCSYLAFTSIVKNLVSYLTKVLHETNVAAARDVATWSGTSYLAPLVGAFLADSYLGKYCTILIFCTIFIIGLMMLLLSAAVPLISTGPHSWIIWTDPVSSQNIIFFVGLYMVALGYGAQCPCISSFGADQFDDTDENERTKKSSFFNWTYFVANAGSLISGTVIVWVQDHKGWIWGFTISALFVYLGFGTFIFGSSMYRFQKPGGSPLARICQVVVAAIHKRDKDLPCDSSVLYEFLGQSSAIEGSRKLEHTTGLKFFDRAAMVTPSDFESDGLLNTWKICTVTQVEELKILIRMFPVWATMILFAAVLDNMFSTFIEQGMVMEKHIGSFEIPAASFQSIDVIAVLILVPVYERVLVPVFRKFTGRANGITPLQRMGIGLFFSMLSMVSAALVESNRLRIAQDEGLVHRKVAVPMSILWQGPQYFLIGVGEVFSNIGLTEFFYQESPDAMRSLCLAFSLANVSAGSYLSSFIVSLVPVFTAREGSPGWIPDNLNEGHLDRFFWMMAGLCFLNILAFVFCAMRYKCAFMGSSLEAEQQSLIVRTTEPEDVDDYTGDGSVGFSGQPILKHETGNWRACSLILGTEVCERLAYYGISKSLVTYLSTRLHEGNVSAARNFTTWQGTCYLTPLIGATLADSYWGKYKTIAVFSTIYFLGMAALTFSALVPSLQPPQCFGSFCPQPTVPQYLIYFVGLYMIALGSGGIKPCVSSFGADQFDDTDPVERTKKGAFFNWFYFAINIGSLISGTVLIWVQQNCGYGIGFGIPTIFIALAIGSFFIGSQRYRYQIPGGSPLIRVCQVVIAAIHKRNVDLPVDSSVLYELHGKTSAIEGSRKLEHSSEFSFLDKAAVILSNERGGSHDPWRLCTITQVEELKILMRMFPIWATGIVFFTVCAQNSSMFIEQGMALNNQIESFKIPPATLSSLDVISIVVWVPIYETFVVPIASRLTGKERGFSELQRMGIGLFVATTAVATAALVEIKRLEIARSEDLIHSKVPVPMSILWQAPQYLLVGIGEVFTAIGQAEFFYNQSPDSMRSLCSAFALVTVSLGSYLSSFILTLVSYFTTRDDNPGWIPDNLNEGHLDRFFWLIAGLSFLNLLLFIYYAQQYKIAHDFSLPSTEASIVRRLLCIPANPPRNHAPPRFLPPDANLYTGDGSVDIKGRPALKHATGNWRACFFILGDECCERLAYYGIAKNLVTYLKTNLHQGNLEAARNVTTWQGTCYLTPLIGALLADSYWGKYWTIAAFSAIYFIGLVALTLSASVPALQPPKCSGSICPEASLLQYGVFFSGLYMIALGTGGIKPCVSSFGADQFDDSDPADTVKKGSFFNWFYFCINIGAFVSGTVIVWIQDNSGWGIGFAIPTIFMALAIASFFVASNMYRFQKPGGSPLTRVCQVVVAAFRKWHTEVPHDTSLLYEVDGQTSAIEGSRKLEHTSELEFFDKAAIISSDDAKSDSFTNPWRLCTVTQVEELKILIRMFPIWATTIIFNAVYAQNSSMFIEQGMVLDKRVGSFIVPPASLSTFDVISVIIWIPFYDRVLVPIARKFTGREKGFSELQRIGIGLALSILAMVSAAFVELRRLEIARSEGLIHEDVAVPMSILWQIPQYFLVGAAEVFAAIGQVEFFYNEAPDAMRSLCSAFALVTVSLGSYLSSIILILVSYFTTQGGDPGWIPDNLNEGHLDRFFSLIAGINFIRSYE</sequence>
<feature type="transmembrane region" description="Helical" evidence="7">
    <location>
        <begin position="974"/>
        <end position="998"/>
    </location>
</feature>
<feature type="transmembrane region" description="Helical" evidence="7">
    <location>
        <begin position="1564"/>
        <end position="1586"/>
    </location>
</feature>
<feature type="transmembrane region" description="Helical" evidence="7">
    <location>
        <begin position="352"/>
        <end position="373"/>
    </location>
</feature>
<organism evidence="8">
    <name type="scientific">Oryza glumipatula</name>
    <dbReference type="NCBI Taxonomy" id="40148"/>
    <lineage>
        <taxon>Eukaryota</taxon>
        <taxon>Viridiplantae</taxon>
        <taxon>Streptophyta</taxon>
        <taxon>Embryophyta</taxon>
        <taxon>Tracheophyta</taxon>
        <taxon>Spermatophyta</taxon>
        <taxon>Magnoliopsida</taxon>
        <taxon>Liliopsida</taxon>
        <taxon>Poales</taxon>
        <taxon>Poaceae</taxon>
        <taxon>BOP clade</taxon>
        <taxon>Oryzoideae</taxon>
        <taxon>Oryzeae</taxon>
        <taxon>Oryzinae</taxon>
        <taxon>Oryza</taxon>
    </lineage>
</organism>
<feature type="transmembrane region" description="Helical" evidence="7">
    <location>
        <begin position="1292"/>
        <end position="1313"/>
    </location>
</feature>
<feature type="transmembrane region" description="Helical" evidence="7">
    <location>
        <begin position="229"/>
        <end position="249"/>
    </location>
</feature>
<dbReference type="Proteomes" id="UP000026961">
    <property type="component" value="Chromosome 3"/>
</dbReference>
<feature type="transmembrane region" description="Helical" evidence="7">
    <location>
        <begin position="50"/>
        <end position="69"/>
    </location>
</feature>
<dbReference type="PROSITE" id="PS01023">
    <property type="entry name" value="PTR2_2"/>
    <property type="match status" value="2"/>
</dbReference>
<evidence type="ECO:0000313" key="9">
    <source>
        <dbReference type="Proteomes" id="UP000026961"/>
    </source>
</evidence>
<feature type="transmembrane region" description="Helical" evidence="7">
    <location>
        <begin position="511"/>
        <end position="537"/>
    </location>
</feature>
<evidence type="ECO:0000256" key="6">
    <source>
        <dbReference type="RuleBase" id="RU003755"/>
    </source>
</evidence>
<reference evidence="8" key="2">
    <citation type="submission" date="2018-05" db="EMBL/GenBank/DDBJ databases">
        <title>OgluRS3 (Oryza glumaepatula Reference Sequence Version 3).</title>
        <authorList>
            <person name="Zhang J."/>
            <person name="Kudrna D."/>
            <person name="Lee S."/>
            <person name="Talag J."/>
            <person name="Welchert J."/>
            <person name="Wing R.A."/>
        </authorList>
    </citation>
    <scope>NUCLEOTIDE SEQUENCE [LARGE SCALE GENOMIC DNA]</scope>
</reference>
<feature type="transmembrane region" description="Helical" evidence="7">
    <location>
        <begin position="933"/>
        <end position="954"/>
    </location>
</feature>
<evidence type="ECO:0000256" key="2">
    <source>
        <dbReference type="ARBA" id="ARBA00005982"/>
    </source>
</evidence>
<feature type="transmembrane region" description="Helical" evidence="7">
    <location>
        <begin position="1658"/>
        <end position="1677"/>
    </location>
</feature>
<keyword evidence="5 7" id="KW-0472">Membrane</keyword>
<comment type="similarity">
    <text evidence="2 6">Belongs to the major facilitator superfamily. Proton-dependent oligopeptide transporter (POT/PTR) (TC 2.A.17) family.</text>
</comment>
<name>A0A0D9Z4G0_9ORYZ</name>
<feature type="transmembrane region" description="Helical" evidence="7">
    <location>
        <begin position="1689"/>
        <end position="1713"/>
    </location>
</feature>
<feature type="transmembrane region" description="Helical" evidence="7">
    <location>
        <begin position="201"/>
        <end position="223"/>
    </location>
</feature>
<feature type="transmembrane region" description="Helical" evidence="7">
    <location>
        <begin position="114"/>
        <end position="139"/>
    </location>
</feature>
<proteinExistence type="inferred from homology"/>
<dbReference type="SUPFAM" id="SSF103473">
    <property type="entry name" value="MFS general substrate transporter"/>
    <property type="match status" value="3"/>
</dbReference>
<dbReference type="eggNOG" id="KOG1237">
    <property type="taxonomic scope" value="Eukaryota"/>
</dbReference>
<feature type="transmembrane region" description="Helical" evidence="7">
    <location>
        <begin position="1607"/>
        <end position="1627"/>
    </location>
</feature>
<comment type="subcellular location">
    <subcellularLocation>
        <location evidence="1 6">Membrane</location>
        <topology evidence="1 6">Multi-pass membrane protein</topology>
    </subcellularLocation>
</comment>
<dbReference type="Gramene" id="OGLUM03G09820.6">
    <property type="protein sequence ID" value="OGLUM03G09820.6"/>
    <property type="gene ID" value="OGLUM03G09820"/>
</dbReference>
<dbReference type="EnsemblPlants" id="OGLUM03G09820.6">
    <property type="protein sequence ID" value="OGLUM03G09820.6"/>
    <property type="gene ID" value="OGLUM03G09820"/>
</dbReference>
<keyword evidence="3 6" id="KW-0812">Transmembrane</keyword>
<dbReference type="GO" id="GO:0016020">
    <property type="term" value="C:membrane"/>
    <property type="evidence" value="ECO:0007669"/>
    <property type="project" value="UniProtKB-SubCell"/>
</dbReference>
<dbReference type="InterPro" id="IPR000109">
    <property type="entry name" value="POT_fam"/>
</dbReference>
<feature type="transmembrane region" description="Helical" evidence="7">
    <location>
        <begin position="741"/>
        <end position="762"/>
    </location>
</feature>
<keyword evidence="6" id="KW-0813">Transport</keyword>
<feature type="transmembrane region" description="Helical" evidence="7">
    <location>
        <begin position="159"/>
        <end position="180"/>
    </location>
</feature>
<dbReference type="Gene3D" id="1.20.1250.20">
    <property type="entry name" value="MFS general substrate transporter like domains"/>
    <property type="match status" value="3"/>
</dbReference>
<protein>
    <submittedName>
        <fullName evidence="8">Uncharacterized protein</fullName>
    </submittedName>
</protein>
<feature type="transmembrane region" description="Helical" evidence="7">
    <location>
        <begin position="1382"/>
        <end position="1401"/>
    </location>
</feature>
<dbReference type="Pfam" id="PF00854">
    <property type="entry name" value="PTR2"/>
    <property type="match status" value="3"/>
</dbReference>
<feature type="transmembrane region" description="Helical" evidence="7">
    <location>
        <begin position="812"/>
        <end position="832"/>
    </location>
</feature>